<keyword evidence="1" id="KW-0812">Transmembrane</keyword>
<feature type="transmembrane region" description="Helical" evidence="1">
    <location>
        <begin position="5"/>
        <end position="22"/>
    </location>
</feature>
<dbReference type="InterPro" id="IPR007354">
    <property type="entry name" value="CruF-like"/>
</dbReference>
<feature type="transmembrane region" description="Helical" evidence="1">
    <location>
        <begin position="28"/>
        <end position="46"/>
    </location>
</feature>
<dbReference type="RefSeq" id="WP_191800595.1">
    <property type="nucleotide sequence ID" value="NZ_JACSQL010000005.1"/>
</dbReference>
<gene>
    <name evidence="2" type="ORF">H9647_13095</name>
</gene>
<evidence type="ECO:0000313" key="3">
    <source>
        <dbReference type="Proteomes" id="UP000608071"/>
    </source>
</evidence>
<keyword evidence="3" id="KW-1185">Reference proteome</keyword>
<feature type="transmembrane region" description="Helical" evidence="1">
    <location>
        <begin position="106"/>
        <end position="126"/>
    </location>
</feature>
<dbReference type="PANTHER" id="PTHR39419:SF1">
    <property type="entry name" value="SLL0814 PROTEIN"/>
    <property type="match status" value="1"/>
</dbReference>
<dbReference type="PANTHER" id="PTHR39419">
    <property type="entry name" value="SLL0814 PROTEIN"/>
    <property type="match status" value="1"/>
</dbReference>
<reference evidence="2 3" key="1">
    <citation type="submission" date="2020-08" db="EMBL/GenBank/DDBJ databases">
        <title>A Genomic Blueprint of the Chicken Gut Microbiome.</title>
        <authorList>
            <person name="Gilroy R."/>
            <person name="Ravi A."/>
            <person name="Getino M."/>
            <person name="Pursley I."/>
            <person name="Horton D.L."/>
            <person name="Alikhan N.-F."/>
            <person name="Baker D."/>
            <person name="Gharbi K."/>
            <person name="Hall N."/>
            <person name="Watson M."/>
            <person name="Adriaenssens E.M."/>
            <person name="Foster-Nyarko E."/>
            <person name="Jarju S."/>
            <person name="Secka A."/>
            <person name="Antonio M."/>
            <person name="Oren A."/>
            <person name="Chaudhuri R."/>
            <person name="La Ragione R.M."/>
            <person name="Hildebrand F."/>
            <person name="Pallen M.J."/>
        </authorList>
    </citation>
    <scope>NUCLEOTIDE SEQUENCE [LARGE SCALE GENOMIC DNA]</scope>
    <source>
        <strain evidence="2 3">Sa2BVA9</strain>
    </source>
</reference>
<feature type="transmembrane region" description="Helical" evidence="1">
    <location>
        <begin position="67"/>
        <end position="86"/>
    </location>
</feature>
<sequence length="256" mass="28462">MVQLIYWIWYSIGAILLLTIGVPDALSFSNGLFLIFYALCAIDLIFSNNVKNQLSDQSVSWWKKPKFWVMAVVIWTGGMSVEWVGVHTGWPFGSYHYSYLFGPHLFAVPFTLGFAWIAVVGNSALLSGGGAGWKSKAIRAIKTGAWALMMDLVLDPVAHHREFWSWEAAGGFYGVPWTNFMSWFVMGGLLSLFIPPIPNNPVVQRKAKVLYQMFILLFGLLALQAGLYGSASIAALGILLAEGRHQYVVRKQVSAF</sequence>
<keyword evidence="1" id="KW-0472">Membrane</keyword>
<keyword evidence="1" id="KW-1133">Transmembrane helix</keyword>
<dbReference type="EMBL" id="JACSQL010000005">
    <property type="protein sequence ID" value="MBD7969006.1"/>
    <property type="molecule type" value="Genomic_DNA"/>
</dbReference>
<dbReference type="Pfam" id="PF04240">
    <property type="entry name" value="Caroten_synth"/>
    <property type="match status" value="1"/>
</dbReference>
<name>A0ABR8SZT5_9BACL</name>
<dbReference type="Proteomes" id="UP000608071">
    <property type="component" value="Unassembled WGS sequence"/>
</dbReference>
<feature type="transmembrane region" description="Helical" evidence="1">
    <location>
        <begin position="214"/>
        <end position="241"/>
    </location>
</feature>
<evidence type="ECO:0000256" key="1">
    <source>
        <dbReference type="SAM" id="Phobius"/>
    </source>
</evidence>
<organism evidence="2 3">
    <name type="scientific">Paenibacillus gallinarum</name>
    <dbReference type="NCBI Taxonomy" id="2762232"/>
    <lineage>
        <taxon>Bacteria</taxon>
        <taxon>Bacillati</taxon>
        <taxon>Bacillota</taxon>
        <taxon>Bacilli</taxon>
        <taxon>Bacillales</taxon>
        <taxon>Paenibacillaceae</taxon>
        <taxon>Paenibacillus</taxon>
    </lineage>
</organism>
<proteinExistence type="predicted"/>
<feature type="transmembrane region" description="Helical" evidence="1">
    <location>
        <begin position="171"/>
        <end position="194"/>
    </location>
</feature>
<protein>
    <submittedName>
        <fullName evidence="2">Carotenoid biosynthesis protein</fullName>
    </submittedName>
</protein>
<evidence type="ECO:0000313" key="2">
    <source>
        <dbReference type="EMBL" id="MBD7969006.1"/>
    </source>
</evidence>
<accession>A0ABR8SZT5</accession>
<comment type="caution">
    <text evidence="2">The sequence shown here is derived from an EMBL/GenBank/DDBJ whole genome shotgun (WGS) entry which is preliminary data.</text>
</comment>